<dbReference type="InterPro" id="IPR022457">
    <property type="entry name" value="Asp_Ala_antiprt"/>
</dbReference>
<comment type="similarity">
    <text evidence="2">Belongs to the AAE transporter (TC 2.A.81) family.</text>
</comment>
<feature type="transmembrane region" description="Helical" evidence="8">
    <location>
        <begin position="92"/>
        <end position="110"/>
    </location>
</feature>
<dbReference type="InterPro" id="IPR036721">
    <property type="entry name" value="RCK_C_sf"/>
</dbReference>
<feature type="transmembrane region" description="Helical" evidence="8">
    <location>
        <begin position="411"/>
        <end position="431"/>
    </location>
</feature>
<dbReference type="PANTHER" id="PTHR30445">
    <property type="entry name" value="K(+)_H(+) ANTIPORTER SUBUNIT KHTT"/>
    <property type="match status" value="1"/>
</dbReference>
<dbReference type="InterPro" id="IPR050144">
    <property type="entry name" value="AAE_transporter"/>
</dbReference>
<keyword evidence="7 8" id="KW-0472">Membrane</keyword>
<dbReference type="GO" id="GO:0005886">
    <property type="term" value="C:plasma membrane"/>
    <property type="evidence" value="ECO:0007669"/>
    <property type="project" value="UniProtKB-SubCell"/>
</dbReference>
<evidence type="ECO:0000256" key="3">
    <source>
        <dbReference type="ARBA" id="ARBA00022448"/>
    </source>
</evidence>
<dbReference type="PROSITE" id="PS51202">
    <property type="entry name" value="RCK_C"/>
    <property type="match status" value="1"/>
</dbReference>
<feature type="transmembrane region" description="Helical" evidence="8">
    <location>
        <begin position="539"/>
        <end position="562"/>
    </location>
</feature>
<reference evidence="10" key="1">
    <citation type="submission" date="2016-01" db="EMBL/GenBank/DDBJ databases">
        <authorList>
            <person name="Peeters C."/>
        </authorList>
    </citation>
    <scope>NUCLEOTIDE SEQUENCE [LARGE SCALE GENOMIC DNA]</scope>
    <source>
        <strain evidence="10">LMG 29318</strain>
    </source>
</reference>
<feature type="transmembrane region" description="Helical" evidence="8">
    <location>
        <begin position="480"/>
        <end position="499"/>
    </location>
</feature>
<dbReference type="OrthoDB" id="8611026at2"/>
<feature type="transmembrane region" description="Helical" evidence="8">
    <location>
        <begin position="34"/>
        <end position="56"/>
    </location>
</feature>
<organism evidence="10 11">
    <name type="scientific">Caballeronia catudaia</name>
    <dbReference type="NCBI Taxonomy" id="1777136"/>
    <lineage>
        <taxon>Bacteria</taxon>
        <taxon>Pseudomonadati</taxon>
        <taxon>Pseudomonadota</taxon>
        <taxon>Betaproteobacteria</taxon>
        <taxon>Burkholderiales</taxon>
        <taxon>Burkholderiaceae</taxon>
        <taxon>Caballeronia</taxon>
    </lineage>
</organism>
<dbReference type="InterPro" id="IPR006512">
    <property type="entry name" value="YidE_YbjL"/>
</dbReference>
<comment type="subcellular location">
    <subcellularLocation>
        <location evidence="1">Cell membrane</location>
        <topology evidence="1">Multi-pass membrane protein</topology>
    </subcellularLocation>
</comment>
<comment type="caution">
    <text evidence="10">The sequence shown here is derived from an EMBL/GenBank/DDBJ whole genome shotgun (WGS) entry which is preliminary data.</text>
</comment>
<feature type="transmembrane region" description="Helical" evidence="8">
    <location>
        <begin position="161"/>
        <end position="180"/>
    </location>
</feature>
<proteinExistence type="inferred from homology"/>
<dbReference type="EMBL" id="FCOF02000066">
    <property type="protein sequence ID" value="SAK93670.1"/>
    <property type="molecule type" value="Genomic_DNA"/>
</dbReference>
<gene>
    <name evidence="10" type="primary">aspT_2</name>
    <name evidence="10" type="ORF">AWB75_06704</name>
</gene>
<evidence type="ECO:0000256" key="7">
    <source>
        <dbReference type="ARBA" id="ARBA00023136"/>
    </source>
</evidence>
<keyword evidence="4" id="KW-1003">Cell membrane</keyword>
<evidence type="ECO:0000259" key="9">
    <source>
        <dbReference type="PROSITE" id="PS51202"/>
    </source>
</evidence>
<dbReference type="Gene3D" id="3.30.70.1450">
    <property type="entry name" value="Regulator of K+ conductance, C-terminal domain"/>
    <property type="match status" value="1"/>
</dbReference>
<evidence type="ECO:0000256" key="2">
    <source>
        <dbReference type="ARBA" id="ARBA00009854"/>
    </source>
</evidence>
<dbReference type="PANTHER" id="PTHR30445:SF9">
    <property type="match status" value="1"/>
</dbReference>
<feature type="domain" description="RCK C-terminal" evidence="9">
    <location>
        <begin position="291"/>
        <end position="379"/>
    </location>
</feature>
<keyword evidence="5 8" id="KW-0812">Transmembrane</keyword>
<accession>A0A158DGZ3</accession>
<name>A0A158DGZ3_9BURK</name>
<dbReference type="GO" id="GO:0008324">
    <property type="term" value="F:monoatomic cation transmembrane transporter activity"/>
    <property type="evidence" value="ECO:0007669"/>
    <property type="project" value="InterPro"/>
</dbReference>
<sequence>MSWLAETLRSYPEIAIFLSLGIGYWVGAKTFRGFSLGAVTATLLAAIAIGQLGITVSPNVKSVFFLMFLFAVGYGVGPQFVRGIAKDGLPQALFSVIQCVLCLAAPYAAAKIAGFDVGSAAGLFAGSQTISASMGLATDAINRLGLPPGQSKALLDAMPTAYAVTYIFGTIGSALILAMLGPRLLKIDLVAACKEYEATLGGGSESAGGNQAWHQFELRAYRVAEHGRASGMSIAQVEALEPAGARLFIERIRRGNIIQEAKIDDVLQPGDVIAVSGRRELLVDLLGGGAAEVEDAELLAVPFEGVDVYVTSKDVHGKTLQELAHSPAARGVFLRKIKRGATETQIPILPSTKLYRGDTLTLFGRTQDTSAAAKRLGVLDRPTDAADMAFVGFAITLGALIGALVLHVGAIPITLSTAGGALIAGIVFGWLRAIHPTFGRIPSPTIWFMNSVGLNVFIAVVGISAGPGFVAGLQKLGASLFLWGIFASAAPLIIGMYIAKYVFRFHPAILLGICAGARTTTAALGMICDAAKSQVPGLGYTVSYAVGNTLLTIWGMVIVMLLT</sequence>
<protein>
    <submittedName>
        <fullName evidence="10">Aspartate/alanine antiporter</fullName>
    </submittedName>
</protein>
<dbReference type="GO" id="GO:0006813">
    <property type="term" value="P:potassium ion transport"/>
    <property type="evidence" value="ECO:0007669"/>
    <property type="project" value="InterPro"/>
</dbReference>
<evidence type="ECO:0000256" key="8">
    <source>
        <dbReference type="SAM" id="Phobius"/>
    </source>
</evidence>
<evidence type="ECO:0000256" key="1">
    <source>
        <dbReference type="ARBA" id="ARBA00004651"/>
    </source>
</evidence>
<feature type="transmembrane region" description="Helical" evidence="8">
    <location>
        <begin position="385"/>
        <end position="405"/>
    </location>
</feature>
<feature type="transmembrane region" description="Helical" evidence="8">
    <location>
        <begin position="12"/>
        <end position="28"/>
    </location>
</feature>
<evidence type="ECO:0000313" key="11">
    <source>
        <dbReference type="Proteomes" id="UP000054870"/>
    </source>
</evidence>
<evidence type="ECO:0000256" key="5">
    <source>
        <dbReference type="ARBA" id="ARBA00022692"/>
    </source>
</evidence>
<dbReference type="RefSeq" id="WP_061128314.1">
    <property type="nucleotide sequence ID" value="NZ_FCOF02000066.1"/>
</dbReference>
<dbReference type="NCBIfam" id="TIGR03802">
    <property type="entry name" value="Asp_Ala_antiprt"/>
    <property type="match status" value="1"/>
</dbReference>
<evidence type="ECO:0000256" key="6">
    <source>
        <dbReference type="ARBA" id="ARBA00022989"/>
    </source>
</evidence>
<evidence type="ECO:0000313" key="10">
    <source>
        <dbReference type="EMBL" id="SAK93670.1"/>
    </source>
</evidence>
<feature type="transmembrane region" description="Helical" evidence="8">
    <location>
        <begin position="508"/>
        <end position="527"/>
    </location>
</feature>
<feature type="transmembrane region" description="Helical" evidence="8">
    <location>
        <begin position="63"/>
        <end position="80"/>
    </location>
</feature>
<dbReference type="InterPro" id="IPR006037">
    <property type="entry name" value="RCK_C"/>
</dbReference>
<dbReference type="NCBIfam" id="TIGR01625">
    <property type="entry name" value="YidE_YbjL_dupl"/>
    <property type="match status" value="1"/>
</dbReference>
<dbReference type="Pfam" id="PF06826">
    <property type="entry name" value="Asp-Al_Ex"/>
    <property type="match status" value="2"/>
</dbReference>
<feature type="transmembrane region" description="Helical" evidence="8">
    <location>
        <begin position="452"/>
        <end position="474"/>
    </location>
</feature>
<dbReference type="Pfam" id="PF02080">
    <property type="entry name" value="TrkA_C"/>
    <property type="match status" value="1"/>
</dbReference>
<evidence type="ECO:0000256" key="4">
    <source>
        <dbReference type="ARBA" id="ARBA00022475"/>
    </source>
</evidence>
<keyword evidence="3" id="KW-0813">Transport</keyword>
<keyword evidence="11" id="KW-1185">Reference proteome</keyword>
<dbReference type="SUPFAM" id="SSF116726">
    <property type="entry name" value="TrkA C-terminal domain-like"/>
    <property type="match status" value="2"/>
</dbReference>
<dbReference type="Proteomes" id="UP000054870">
    <property type="component" value="Unassembled WGS sequence"/>
</dbReference>
<keyword evidence="6 8" id="KW-1133">Transmembrane helix</keyword>
<dbReference type="AlphaFoldDB" id="A0A158DGZ3"/>